<feature type="compositionally biased region" description="Basic and acidic residues" evidence="1">
    <location>
        <begin position="82"/>
        <end position="95"/>
    </location>
</feature>
<proteinExistence type="predicted"/>
<dbReference type="OrthoDB" id="1888520at2759"/>
<feature type="region of interest" description="Disordered" evidence="1">
    <location>
        <begin position="53"/>
        <end position="95"/>
    </location>
</feature>
<protein>
    <recommendedName>
        <fullName evidence="4">CAAX prenyl protease 2/Lysostaphin resistance protein A-like domain-containing protein</fullName>
    </recommendedName>
</protein>
<sequence length="419" mass="49061">MKELLNLLFIVIPCASSIPISLYMGALLENLNYCYHYRRGIILKKKNDDEMDEEVKEKKENQEDQEDLLHDTRIIPPPSPSTKREPIVKKEESDEKNHYHIRKRMSTASPTPESLLFSSSTHSIPNGDSWRSQRDFLKNTMKSNEYPHRKIPTSYKDCFSFQYINLSQPSKYYIYYSRFSLYFLSFFIILLLSKSVLPELLEIYTLKFWIPSKIVLKSSLLGFFISILFGHPWLDNPYLQIYTLNKQILCSFPCSSSSCSSLSNCFRKKTSYTPSTSYKKAYLTWNPHLHFSNESKRKALLLDIIRLICSSSLVPILEELLFRYIFYRFIIGGFNYQLVSFNTWRWTAAVLSNIVITHVCYIRCYEQGKAWITGLANGYLCTYAMIRECAWPASVVTHSLINLMVGLFVLTTRQYVYWS</sequence>
<feature type="transmembrane region" description="Helical" evidence="2">
    <location>
        <begin position="214"/>
        <end position="234"/>
    </location>
</feature>
<evidence type="ECO:0000259" key="4">
    <source>
        <dbReference type="Pfam" id="PF02517"/>
    </source>
</evidence>
<evidence type="ECO:0000313" key="5">
    <source>
        <dbReference type="EMBL" id="ORY20325.1"/>
    </source>
</evidence>
<reference evidence="5 6" key="1">
    <citation type="submission" date="2016-08" db="EMBL/GenBank/DDBJ databases">
        <title>A Parts List for Fungal Cellulosomes Revealed by Comparative Genomics.</title>
        <authorList>
            <consortium name="DOE Joint Genome Institute"/>
            <person name="Haitjema C.H."/>
            <person name="Gilmore S.P."/>
            <person name="Henske J.K."/>
            <person name="Solomon K.V."/>
            <person name="De Groot R."/>
            <person name="Kuo A."/>
            <person name="Mondo S.J."/>
            <person name="Salamov A.A."/>
            <person name="Labutti K."/>
            <person name="Zhao Z."/>
            <person name="Chiniquy J."/>
            <person name="Barry K."/>
            <person name="Brewer H.M."/>
            <person name="Purvine S.O."/>
            <person name="Wright A.T."/>
            <person name="Boxma B."/>
            <person name="Van Alen T."/>
            <person name="Hackstein J.H."/>
            <person name="Baker S.E."/>
            <person name="Grigoriev I.V."/>
            <person name="O'Malley M.A."/>
        </authorList>
    </citation>
    <scope>NUCLEOTIDE SEQUENCE [LARGE SCALE GENOMIC DNA]</scope>
    <source>
        <strain evidence="5 6">G1</strain>
    </source>
</reference>
<comment type="caution">
    <text evidence="5">The sequence shown here is derived from an EMBL/GenBank/DDBJ whole genome shotgun (WGS) entry which is preliminary data.</text>
</comment>
<organism evidence="5 6">
    <name type="scientific">Neocallimastix californiae</name>
    <dbReference type="NCBI Taxonomy" id="1754190"/>
    <lineage>
        <taxon>Eukaryota</taxon>
        <taxon>Fungi</taxon>
        <taxon>Fungi incertae sedis</taxon>
        <taxon>Chytridiomycota</taxon>
        <taxon>Chytridiomycota incertae sedis</taxon>
        <taxon>Neocallimastigomycetes</taxon>
        <taxon>Neocallimastigales</taxon>
        <taxon>Neocallimastigaceae</taxon>
        <taxon>Neocallimastix</taxon>
    </lineage>
</organism>
<name>A0A1Y2AEF7_9FUNG</name>
<dbReference type="Proteomes" id="UP000193920">
    <property type="component" value="Unassembled WGS sequence"/>
</dbReference>
<gene>
    <name evidence="5" type="ORF">LY90DRAFT_676830</name>
</gene>
<accession>A0A1Y2AEF7</accession>
<dbReference type="AlphaFoldDB" id="A0A1Y2AEF7"/>
<dbReference type="GO" id="GO:0080120">
    <property type="term" value="P:CAAX-box protein maturation"/>
    <property type="evidence" value="ECO:0007669"/>
    <property type="project" value="UniProtKB-ARBA"/>
</dbReference>
<dbReference type="Pfam" id="PF02517">
    <property type="entry name" value="Rce1-like"/>
    <property type="match status" value="1"/>
</dbReference>
<keyword evidence="2" id="KW-0812">Transmembrane</keyword>
<evidence type="ECO:0000313" key="6">
    <source>
        <dbReference type="Proteomes" id="UP000193920"/>
    </source>
</evidence>
<evidence type="ECO:0000256" key="2">
    <source>
        <dbReference type="SAM" id="Phobius"/>
    </source>
</evidence>
<dbReference type="EMBL" id="MCOG01000293">
    <property type="protein sequence ID" value="ORY20325.1"/>
    <property type="molecule type" value="Genomic_DNA"/>
</dbReference>
<keyword evidence="2" id="KW-0472">Membrane</keyword>
<feature type="signal peptide" evidence="3">
    <location>
        <begin position="1"/>
        <end position="17"/>
    </location>
</feature>
<keyword evidence="6" id="KW-1185">Reference proteome</keyword>
<feature type="domain" description="CAAX prenyl protease 2/Lysostaphin resistance protein A-like" evidence="4">
    <location>
        <begin position="304"/>
        <end position="404"/>
    </location>
</feature>
<keyword evidence="2" id="KW-1133">Transmembrane helix</keyword>
<dbReference type="InterPro" id="IPR003675">
    <property type="entry name" value="Rce1/LyrA-like_dom"/>
</dbReference>
<keyword evidence="3" id="KW-0732">Signal</keyword>
<evidence type="ECO:0000256" key="1">
    <source>
        <dbReference type="SAM" id="MobiDB-lite"/>
    </source>
</evidence>
<feature type="compositionally biased region" description="Basic and acidic residues" evidence="1">
    <location>
        <begin position="55"/>
        <end position="73"/>
    </location>
</feature>
<feature type="transmembrane region" description="Helical" evidence="2">
    <location>
        <begin position="173"/>
        <end position="193"/>
    </location>
</feature>
<feature type="chain" id="PRO_5013254384" description="CAAX prenyl protease 2/Lysostaphin resistance protein A-like domain-containing protein" evidence="3">
    <location>
        <begin position="18"/>
        <end position="419"/>
    </location>
</feature>
<dbReference type="GO" id="GO:0004175">
    <property type="term" value="F:endopeptidase activity"/>
    <property type="evidence" value="ECO:0007669"/>
    <property type="project" value="UniProtKB-ARBA"/>
</dbReference>
<evidence type="ECO:0000256" key="3">
    <source>
        <dbReference type="SAM" id="SignalP"/>
    </source>
</evidence>